<dbReference type="PROSITE" id="PS00375">
    <property type="entry name" value="UDPGT"/>
    <property type="match status" value="1"/>
</dbReference>
<dbReference type="EMBL" id="JAMRDG010000002">
    <property type="protein sequence ID" value="KAJ3687157.1"/>
    <property type="molecule type" value="Genomic_DNA"/>
</dbReference>
<dbReference type="EC" id="2.4.1.-" evidence="4"/>
<evidence type="ECO:0000313" key="5">
    <source>
        <dbReference type="EMBL" id="KAJ3687157.1"/>
    </source>
</evidence>
<dbReference type="InterPro" id="IPR035595">
    <property type="entry name" value="UDP_glycos_trans_CS"/>
</dbReference>
<evidence type="ECO:0000256" key="2">
    <source>
        <dbReference type="ARBA" id="ARBA00022679"/>
    </source>
</evidence>
<evidence type="ECO:0000313" key="6">
    <source>
        <dbReference type="Proteomes" id="UP001210211"/>
    </source>
</evidence>
<dbReference type="GO" id="GO:0080044">
    <property type="term" value="F:quercetin 7-O-glucosyltransferase activity"/>
    <property type="evidence" value="ECO:0007669"/>
    <property type="project" value="TreeGrafter"/>
</dbReference>
<evidence type="ECO:0000256" key="3">
    <source>
        <dbReference type="RuleBase" id="RU003718"/>
    </source>
</evidence>
<proteinExistence type="inferred from homology"/>
<reference evidence="5 6" key="1">
    <citation type="journal article" date="2022" name="Cell">
        <title>Repeat-based holocentromeres influence genome architecture and karyotype evolution.</title>
        <authorList>
            <person name="Hofstatter P.G."/>
            <person name="Thangavel G."/>
            <person name="Lux T."/>
            <person name="Neumann P."/>
            <person name="Vondrak T."/>
            <person name="Novak P."/>
            <person name="Zhang M."/>
            <person name="Costa L."/>
            <person name="Castellani M."/>
            <person name="Scott A."/>
            <person name="Toegelov H."/>
            <person name="Fuchs J."/>
            <person name="Mata-Sucre Y."/>
            <person name="Dias Y."/>
            <person name="Vanzela A.L.L."/>
            <person name="Huettel B."/>
            <person name="Almeida C.C.S."/>
            <person name="Simkova H."/>
            <person name="Souza G."/>
            <person name="Pedrosa-Harand A."/>
            <person name="Macas J."/>
            <person name="Mayer K.F.X."/>
            <person name="Houben A."/>
            <person name="Marques A."/>
        </authorList>
    </citation>
    <scope>NUCLEOTIDE SEQUENCE [LARGE SCALE GENOMIC DNA]</scope>
    <source>
        <strain evidence="5">RhyTen1mFocal</strain>
    </source>
</reference>
<keyword evidence="6" id="KW-1185">Reference proteome</keyword>
<dbReference type="InterPro" id="IPR002213">
    <property type="entry name" value="UDP_glucos_trans"/>
</dbReference>
<dbReference type="Pfam" id="PF00201">
    <property type="entry name" value="UDPGT"/>
    <property type="match status" value="1"/>
</dbReference>
<accession>A0AAD5Z5A2</accession>
<gene>
    <name evidence="5" type="ORF">LUZ61_016321</name>
</gene>
<sequence length="497" mass="54336">MAHVLILPYPSQGHISPMLQFAMDLTSKGLNVTLVTTSYITKSINSQIGNVSIASISDGYDEGGVRSASSLEVYLDSLEVVGSKSLKELIEKYNQSTEPFTCMVFDTYVPWGDKVAKSVGLPSIAFSTQSCAVSAIYHLVRKEILDVPEPGIIKEMIGLPSMERSEFPSFALKDGSYPTLAAFALDQFNGNKNDWVLFNSFDELETEVKSSRLAITVLKDHFHARAIGPCVPFLPKADGHGNTYGMSLLEPEDDVCMKWLNGKPAKSVVYVSFGSFASIQNKQMEELAEGLKGSGKNFLWVVRAAEQKTLPKGFAENPGENGQIVTWSPQLKVLANEAVGCFLTHCGWNSTLEAISFGVPMLAMPQWTDQPTNAKFIEDVWGTGIRAKAGEEGFIGRKEIMKCIEEIMDGEKGCMIRNNAKKLKESAKEAVTDGGSSDRNLNEFVAYVNAMTENSPKANGKKVWMACLDELGIVGIVWKSGKSRKSGKSAIPRSFGW</sequence>
<dbReference type="CDD" id="cd03784">
    <property type="entry name" value="GT1_Gtf-like"/>
    <property type="match status" value="1"/>
</dbReference>
<dbReference type="PANTHER" id="PTHR11926:SF1500">
    <property type="entry name" value="INDOLE-3-ACETATE BETA-GLUCOSYLTRANSFERASE"/>
    <property type="match status" value="1"/>
</dbReference>
<dbReference type="FunFam" id="3.40.50.2000:FF:000019">
    <property type="entry name" value="Glycosyltransferase"/>
    <property type="match status" value="1"/>
</dbReference>
<comment type="caution">
    <text evidence="5">The sequence shown here is derived from an EMBL/GenBank/DDBJ whole genome shotgun (WGS) entry which is preliminary data.</text>
</comment>
<protein>
    <recommendedName>
        <fullName evidence="4">Glycosyltransferase</fullName>
        <ecNumber evidence="4">2.4.1.-</ecNumber>
    </recommendedName>
</protein>
<organism evidence="5 6">
    <name type="scientific">Rhynchospora tenuis</name>
    <dbReference type="NCBI Taxonomy" id="198213"/>
    <lineage>
        <taxon>Eukaryota</taxon>
        <taxon>Viridiplantae</taxon>
        <taxon>Streptophyta</taxon>
        <taxon>Embryophyta</taxon>
        <taxon>Tracheophyta</taxon>
        <taxon>Spermatophyta</taxon>
        <taxon>Magnoliopsida</taxon>
        <taxon>Liliopsida</taxon>
        <taxon>Poales</taxon>
        <taxon>Cyperaceae</taxon>
        <taxon>Cyperoideae</taxon>
        <taxon>Rhynchosporeae</taxon>
        <taxon>Rhynchospora</taxon>
    </lineage>
</organism>
<keyword evidence="2 3" id="KW-0808">Transferase</keyword>
<evidence type="ECO:0000256" key="1">
    <source>
        <dbReference type="ARBA" id="ARBA00009995"/>
    </source>
</evidence>
<dbReference type="SUPFAM" id="SSF53756">
    <property type="entry name" value="UDP-Glycosyltransferase/glycogen phosphorylase"/>
    <property type="match status" value="1"/>
</dbReference>
<dbReference type="Proteomes" id="UP001210211">
    <property type="component" value="Unassembled WGS sequence"/>
</dbReference>
<comment type="similarity">
    <text evidence="1 3">Belongs to the UDP-glycosyltransferase family.</text>
</comment>
<dbReference type="Gene3D" id="3.40.50.2000">
    <property type="entry name" value="Glycogen Phosphorylase B"/>
    <property type="match status" value="2"/>
</dbReference>
<dbReference type="PANTHER" id="PTHR11926">
    <property type="entry name" value="GLUCOSYL/GLUCURONOSYL TRANSFERASES"/>
    <property type="match status" value="1"/>
</dbReference>
<dbReference type="GO" id="GO:0080043">
    <property type="term" value="F:quercetin 3-O-glucosyltransferase activity"/>
    <property type="evidence" value="ECO:0007669"/>
    <property type="project" value="TreeGrafter"/>
</dbReference>
<evidence type="ECO:0000256" key="4">
    <source>
        <dbReference type="RuleBase" id="RU362057"/>
    </source>
</evidence>
<keyword evidence="3" id="KW-0328">Glycosyltransferase</keyword>
<name>A0AAD5Z5A2_9POAL</name>
<dbReference type="AlphaFoldDB" id="A0AAD5Z5A2"/>